<name>A0A6J6GBJ5_9ZZZZ</name>
<protein>
    <submittedName>
        <fullName evidence="3">Unannotated protein</fullName>
    </submittedName>
</protein>
<reference evidence="3" key="1">
    <citation type="submission" date="2020-05" db="EMBL/GenBank/DDBJ databases">
        <authorList>
            <person name="Chiriac C."/>
            <person name="Salcher M."/>
            <person name="Ghai R."/>
            <person name="Kavagutti S V."/>
        </authorList>
    </citation>
    <scope>NUCLEOTIDE SEQUENCE</scope>
</reference>
<evidence type="ECO:0000256" key="2">
    <source>
        <dbReference type="SAM" id="Phobius"/>
    </source>
</evidence>
<accession>A0A6J6GBJ5</accession>
<keyword evidence="2" id="KW-0812">Transmembrane</keyword>
<sequence length="55" mass="5654">MPEAAFIWSISFAAAGLNFSISLSTIKKTLLAPSSATTAGKVSATPSPKRTLTGR</sequence>
<keyword evidence="2" id="KW-0472">Membrane</keyword>
<evidence type="ECO:0000313" key="3">
    <source>
        <dbReference type="EMBL" id="CAB4596514.1"/>
    </source>
</evidence>
<dbReference type="AlphaFoldDB" id="A0A6J6GBJ5"/>
<dbReference type="EMBL" id="CAEZUG010000053">
    <property type="protein sequence ID" value="CAB4596514.1"/>
    <property type="molecule type" value="Genomic_DNA"/>
</dbReference>
<feature type="transmembrane region" description="Helical" evidence="2">
    <location>
        <begin position="6"/>
        <end position="26"/>
    </location>
</feature>
<organism evidence="3">
    <name type="scientific">freshwater metagenome</name>
    <dbReference type="NCBI Taxonomy" id="449393"/>
    <lineage>
        <taxon>unclassified sequences</taxon>
        <taxon>metagenomes</taxon>
        <taxon>ecological metagenomes</taxon>
    </lineage>
</organism>
<feature type="region of interest" description="Disordered" evidence="1">
    <location>
        <begin position="34"/>
        <end position="55"/>
    </location>
</feature>
<evidence type="ECO:0000256" key="1">
    <source>
        <dbReference type="SAM" id="MobiDB-lite"/>
    </source>
</evidence>
<proteinExistence type="predicted"/>
<keyword evidence="2" id="KW-1133">Transmembrane helix</keyword>
<gene>
    <name evidence="3" type="ORF">UFOPK1795_00903</name>
</gene>